<dbReference type="Proteomes" id="UP001248536">
    <property type="component" value="Unassembled WGS sequence"/>
</dbReference>
<gene>
    <name evidence="1" type="ORF">NC662_19665</name>
</gene>
<keyword evidence="2" id="KW-1185">Reference proteome</keyword>
<dbReference type="SUPFAM" id="SSF46785">
    <property type="entry name" value="Winged helix' DNA-binding domain"/>
    <property type="match status" value="1"/>
</dbReference>
<dbReference type="Gene3D" id="1.10.10.10">
    <property type="entry name" value="Winged helix-like DNA-binding domain superfamily/Winged helix DNA-binding domain"/>
    <property type="match status" value="1"/>
</dbReference>
<dbReference type="InterPro" id="IPR036390">
    <property type="entry name" value="WH_DNA-bd_sf"/>
</dbReference>
<evidence type="ECO:0000313" key="1">
    <source>
        <dbReference type="EMBL" id="MDS0255921.1"/>
    </source>
</evidence>
<reference evidence="1 2" key="1">
    <citation type="submission" date="2022-06" db="EMBL/GenBank/DDBJ databases">
        <title>Haloarcula sp. a new haloarchaeum isolate from saline soil.</title>
        <authorList>
            <person name="Strakova D."/>
            <person name="Galisteo C."/>
            <person name="Sanchez-Porro C."/>
            <person name="Ventosa A."/>
        </authorList>
    </citation>
    <scope>NUCLEOTIDE SEQUENCE [LARGE SCALE GENOMIC DNA]</scope>
    <source>
        <strain evidence="1 2">JCM 15760</strain>
    </source>
</reference>
<dbReference type="InterPro" id="IPR036388">
    <property type="entry name" value="WH-like_DNA-bd_sf"/>
</dbReference>
<name>A0ABU2F721_HALAR</name>
<proteinExistence type="predicted"/>
<dbReference type="EMBL" id="JAMQCP010000006">
    <property type="protein sequence ID" value="MDS0255921.1"/>
    <property type="molecule type" value="Genomic_DNA"/>
</dbReference>
<dbReference type="RefSeq" id="WP_005533772.1">
    <property type="nucleotide sequence ID" value="NZ_BAABDY010000006.1"/>
</dbReference>
<sequence length="121" mass="13542">MLKNTTEGKEVPIGVNKRMSADSGCMPPEERREAVLEFMADHGIALPPKAIFRGMKTEMGIHFSYRTVQTILSELEEKGLVARVNKAALDDGDIEPIPKDEAGRRAYYMITMDGRREVNDS</sequence>
<evidence type="ECO:0000313" key="2">
    <source>
        <dbReference type="Proteomes" id="UP001248536"/>
    </source>
</evidence>
<organism evidence="1 2">
    <name type="scientific">Haloarcula argentinensis</name>
    <dbReference type="NCBI Taxonomy" id="43776"/>
    <lineage>
        <taxon>Archaea</taxon>
        <taxon>Methanobacteriati</taxon>
        <taxon>Methanobacteriota</taxon>
        <taxon>Stenosarchaea group</taxon>
        <taxon>Halobacteria</taxon>
        <taxon>Halobacteriales</taxon>
        <taxon>Haloarculaceae</taxon>
        <taxon>Haloarcula</taxon>
    </lineage>
</organism>
<comment type="caution">
    <text evidence="1">The sequence shown here is derived from an EMBL/GenBank/DDBJ whole genome shotgun (WGS) entry which is preliminary data.</text>
</comment>
<accession>A0ABU2F721</accession>
<protein>
    <submittedName>
        <fullName evidence="1">Uncharacterized protein</fullName>
    </submittedName>
</protein>